<feature type="domain" description="Subtilisin-like protease fibronectin type-III" evidence="1">
    <location>
        <begin position="7"/>
        <end position="92"/>
    </location>
</feature>
<reference evidence="2" key="1">
    <citation type="journal article" date="2012" name="Nature">
        <title>The tomato genome sequence provides insights into fleshy fruit evolution.</title>
        <authorList>
            <consortium name="Tomato Genome Consortium"/>
        </authorList>
    </citation>
    <scope>NUCLEOTIDE SEQUENCE [LARGE SCALE GENOMIC DNA]</scope>
    <source>
        <strain evidence="2">cv. Heinz 1706</strain>
    </source>
</reference>
<dbReference type="Gene3D" id="2.60.40.2310">
    <property type="match status" value="1"/>
</dbReference>
<dbReference type="Proteomes" id="UP000004994">
    <property type="component" value="Chromosome 3"/>
</dbReference>
<accession>A0A3Q7G5Y8</accession>
<organism evidence="2">
    <name type="scientific">Solanum lycopersicum</name>
    <name type="common">Tomato</name>
    <name type="synonym">Lycopersicon esculentum</name>
    <dbReference type="NCBI Taxonomy" id="4081"/>
    <lineage>
        <taxon>Eukaryota</taxon>
        <taxon>Viridiplantae</taxon>
        <taxon>Streptophyta</taxon>
        <taxon>Embryophyta</taxon>
        <taxon>Tracheophyta</taxon>
        <taxon>Spermatophyta</taxon>
        <taxon>Magnoliopsida</taxon>
        <taxon>eudicotyledons</taxon>
        <taxon>Gunneridae</taxon>
        <taxon>Pentapetalae</taxon>
        <taxon>asterids</taxon>
        <taxon>lamiids</taxon>
        <taxon>Solanales</taxon>
        <taxon>Solanaceae</taxon>
        <taxon>Solanoideae</taxon>
        <taxon>Solaneae</taxon>
        <taxon>Solanum</taxon>
        <taxon>Solanum subgen. Lycopersicon</taxon>
    </lineage>
</organism>
<dbReference type="InParanoid" id="A0A3Q7G5Y8"/>
<proteinExistence type="predicted"/>
<evidence type="ECO:0000313" key="3">
    <source>
        <dbReference type="Proteomes" id="UP000004994"/>
    </source>
</evidence>
<reference evidence="2" key="2">
    <citation type="submission" date="2019-01" db="UniProtKB">
        <authorList>
            <consortium name="EnsemblPlants"/>
        </authorList>
    </citation>
    <scope>IDENTIFICATION</scope>
    <source>
        <strain evidence="2">cv. Heinz 1706</strain>
    </source>
</reference>
<sequence>MTASSGSGSSSIKHTRTLTNVGPAGTYKVNVIKPSNSVKVVVEPETLAFTRMNEQKSYTVTFTAPSMPSTENVYARIEWSDGKHVVSSPVAISWT</sequence>
<keyword evidence="3" id="KW-1185">Reference proteome</keyword>
<evidence type="ECO:0000313" key="2">
    <source>
        <dbReference type="EnsemblPlants" id="Solyc03g044155.1.1.1"/>
    </source>
</evidence>
<dbReference type="Gramene" id="Solyc03g044155.1.1">
    <property type="protein sequence ID" value="Solyc03g044155.1.1.1"/>
    <property type="gene ID" value="Solyc03g044155.1"/>
</dbReference>
<dbReference type="InterPro" id="IPR041469">
    <property type="entry name" value="Subtilisin-like_FN3"/>
</dbReference>
<dbReference type="STRING" id="4081.A0A3Q7G5Y8"/>
<dbReference type="AlphaFoldDB" id="A0A3Q7G5Y8"/>
<evidence type="ECO:0000259" key="1">
    <source>
        <dbReference type="Pfam" id="PF17766"/>
    </source>
</evidence>
<protein>
    <recommendedName>
        <fullName evidence="1">Subtilisin-like protease fibronectin type-III domain-containing protein</fullName>
    </recommendedName>
</protein>
<dbReference type="OMA" id="SASIMWS"/>
<dbReference type="Pfam" id="PF17766">
    <property type="entry name" value="fn3_6"/>
    <property type="match status" value="1"/>
</dbReference>
<name>A0A3Q7G5Y8_SOLLC</name>
<dbReference type="EnsemblPlants" id="Solyc03g044155.1.1">
    <property type="protein sequence ID" value="Solyc03g044155.1.1.1"/>
    <property type="gene ID" value="Solyc03g044155.1"/>
</dbReference>